<evidence type="ECO:0000313" key="8">
    <source>
        <dbReference type="Proteomes" id="UP000186601"/>
    </source>
</evidence>
<dbReference type="InterPro" id="IPR002641">
    <property type="entry name" value="PNPLA_dom"/>
</dbReference>
<keyword evidence="3 5" id="KW-0442">Lipid degradation</keyword>
<feature type="active site" description="Nucleophile" evidence="5">
    <location>
        <position position="10"/>
    </location>
</feature>
<dbReference type="EMBL" id="MLYV02001076">
    <property type="protein sequence ID" value="PSR73374.1"/>
    <property type="molecule type" value="Genomic_DNA"/>
</dbReference>
<dbReference type="GO" id="GO:0016042">
    <property type="term" value="P:lipid catabolic process"/>
    <property type="evidence" value="ECO:0007669"/>
    <property type="project" value="UniProtKB-UniRule"/>
</dbReference>
<feature type="domain" description="PNPLA" evidence="6">
    <location>
        <begin position="1"/>
        <end position="168"/>
    </location>
</feature>
<dbReference type="GO" id="GO:0052689">
    <property type="term" value="F:carboxylic ester hydrolase activity"/>
    <property type="evidence" value="ECO:0007669"/>
    <property type="project" value="UniProtKB-ARBA"/>
</dbReference>
<dbReference type="Gene3D" id="3.40.1090.10">
    <property type="entry name" value="Cytosolic phospholipase A2 catalytic domain"/>
    <property type="match status" value="1"/>
</dbReference>
<reference evidence="7 8" key="1">
    <citation type="submission" date="2018-02" db="EMBL/GenBank/DDBJ databases">
        <title>Genome sequence of the basidiomycete white-rot fungus Phlebia centrifuga.</title>
        <authorList>
            <person name="Granchi Z."/>
            <person name="Peng M."/>
            <person name="de Vries R.P."/>
            <person name="Hilden K."/>
            <person name="Makela M.R."/>
            <person name="Grigoriev I."/>
            <person name="Riley R."/>
        </authorList>
    </citation>
    <scope>NUCLEOTIDE SEQUENCE [LARGE SCALE GENOMIC DNA]</scope>
    <source>
        <strain evidence="7 8">FBCC195</strain>
    </source>
</reference>
<dbReference type="InterPro" id="IPR050301">
    <property type="entry name" value="NTE"/>
</dbReference>
<evidence type="ECO:0000313" key="7">
    <source>
        <dbReference type="EMBL" id="PSR73374.1"/>
    </source>
</evidence>
<proteinExistence type="inferred from homology"/>
<evidence type="ECO:0000256" key="5">
    <source>
        <dbReference type="PROSITE-ProRule" id="PRU01161"/>
    </source>
</evidence>
<dbReference type="InterPro" id="IPR016035">
    <property type="entry name" value="Acyl_Trfase/lysoPLipase"/>
</dbReference>
<dbReference type="GO" id="GO:0016298">
    <property type="term" value="F:lipase activity"/>
    <property type="evidence" value="ECO:0007669"/>
    <property type="project" value="UniProtKB-ARBA"/>
</dbReference>
<evidence type="ECO:0000256" key="3">
    <source>
        <dbReference type="ARBA" id="ARBA00022963"/>
    </source>
</evidence>
<dbReference type="PROSITE" id="PS51635">
    <property type="entry name" value="PNPLA"/>
    <property type="match status" value="1"/>
</dbReference>
<organism evidence="7 8">
    <name type="scientific">Hermanssonia centrifuga</name>
    <dbReference type="NCBI Taxonomy" id="98765"/>
    <lineage>
        <taxon>Eukaryota</taxon>
        <taxon>Fungi</taxon>
        <taxon>Dikarya</taxon>
        <taxon>Basidiomycota</taxon>
        <taxon>Agaricomycotina</taxon>
        <taxon>Agaricomycetes</taxon>
        <taxon>Polyporales</taxon>
        <taxon>Meruliaceae</taxon>
        <taxon>Hermanssonia</taxon>
    </lineage>
</organism>
<comment type="caution">
    <text evidence="5">Lacks conserved residue(s) required for the propagation of feature annotation.</text>
</comment>
<dbReference type="PANTHER" id="PTHR14226">
    <property type="entry name" value="NEUROPATHY TARGET ESTERASE/SWISS CHEESE D.MELANOGASTER"/>
    <property type="match status" value="1"/>
</dbReference>
<evidence type="ECO:0000256" key="1">
    <source>
        <dbReference type="ARBA" id="ARBA00006104"/>
    </source>
</evidence>
<dbReference type="Pfam" id="PF01734">
    <property type="entry name" value="Patatin"/>
    <property type="match status" value="1"/>
</dbReference>
<feature type="short sequence motif" description="GXSXG" evidence="5">
    <location>
        <begin position="8"/>
        <end position="12"/>
    </location>
</feature>
<dbReference type="GO" id="GO:0046486">
    <property type="term" value="P:glycerolipid metabolic process"/>
    <property type="evidence" value="ECO:0007669"/>
    <property type="project" value="UniProtKB-ARBA"/>
</dbReference>
<dbReference type="PANTHER" id="PTHR14226:SF66">
    <property type="entry name" value="TRIACYLGLYCEROL LIPASE PTL2"/>
    <property type="match status" value="1"/>
</dbReference>
<accession>A0A2R6NM01</accession>
<name>A0A2R6NM01_9APHY</name>
<dbReference type="OrthoDB" id="15478at2759"/>
<evidence type="ECO:0000256" key="2">
    <source>
        <dbReference type="ARBA" id="ARBA00022801"/>
    </source>
</evidence>
<dbReference type="SUPFAM" id="SSF52151">
    <property type="entry name" value="FabD/lysophospholipase-like"/>
    <property type="match status" value="1"/>
</dbReference>
<comment type="caution">
    <text evidence="7">The sequence shown here is derived from an EMBL/GenBank/DDBJ whole genome shotgun (WGS) entry which is preliminary data.</text>
</comment>
<evidence type="ECO:0000256" key="4">
    <source>
        <dbReference type="ARBA" id="ARBA00023098"/>
    </source>
</evidence>
<gene>
    <name evidence="7" type="ORF">PHLCEN_2v10666</name>
</gene>
<keyword evidence="2 5" id="KW-0378">Hydrolase</keyword>
<comment type="similarity">
    <text evidence="1">Belongs to the PLPL family.</text>
</comment>
<feature type="active site" description="Proton acceptor" evidence="5">
    <location>
        <position position="155"/>
    </location>
</feature>
<dbReference type="AlphaFoldDB" id="A0A2R6NM01"/>
<keyword evidence="4 5" id="KW-0443">Lipid metabolism</keyword>
<evidence type="ECO:0000259" key="6">
    <source>
        <dbReference type="PROSITE" id="PS51635"/>
    </source>
</evidence>
<protein>
    <recommendedName>
        <fullName evidence="6">PNPLA domain-containing protein</fullName>
    </recommendedName>
</protein>
<sequence length="173" mass="19354">MLPRVISGTSAGGLVAALVCTRTDDELRRLLVPELANRITACEEPFKVWFKRFWNTGARFDSVQWARKSAFFTRGSMTFREAYIRTGRILNVSVIPADRHSPTKLLNYLTAPDTVIWSALLASAAVPGILNPVVLMQKLKDGNLVPWNWGSKFKDGSLRVDIPVQSLNLYFNG</sequence>
<dbReference type="Proteomes" id="UP000186601">
    <property type="component" value="Unassembled WGS sequence"/>
</dbReference>
<keyword evidence="8" id="KW-1185">Reference proteome</keyword>
<dbReference type="STRING" id="98765.A0A2R6NM01"/>